<keyword evidence="3" id="KW-1185">Reference proteome</keyword>
<gene>
    <name evidence="2" type="ORF">MSAN_00215500</name>
</gene>
<dbReference type="InterPro" id="IPR045469">
    <property type="entry name" value="Nis1"/>
</dbReference>
<keyword evidence="1" id="KW-0732">Signal</keyword>
<evidence type="ECO:0000313" key="2">
    <source>
        <dbReference type="EMBL" id="KAF7377917.1"/>
    </source>
</evidence>
<feature type="signal peptide" evidence="1">
    <location>
        <begin position="1"/>
        <end position="19"/>
    </location>
</feature>
<evidence type="ECO:0000313" key="3">
    <source>
        <dbReference type="Proteomes" id="UP000623467"/>
    </source>
</evidence>
<protein>
    <submittedName>
        <fullName evidence="2">Uncharacterized protein</fullName>
    </submittedName>
</protein>
<evidence type="ECO:0000256" key="1">
    <source>
        <dbReference type="SAM" id="SignalP"/>
    </source>
</evidence>
<organism evidence="2 3">
    <name type="scientific">Mycena sanguinolenta</name>
    <dbReference type="NCBI Taxonomy" id="230812"/>
    <lineage>
        <taxon>Eukaryota</taxon>
        <taxon>Fungi</taxon>
        <taxon>Dikarya</taxon>
        <taxon>Basidiomycota</taxon>
        <taxon>Agaricomycotina</taxon>
        <taxon>Agaricomycetes</taxon>
        <taxon>Agaricomycetidae</taxon>
        <taxon>Agaricales</taxon>
        <taxon>Marasmiineae</taxon>
        <taxon>Mycenaceae</taxon>
        <taxon>Mycena</taxon>
    </lineage>
</organism>
<feature type="chain" id="PRO_5034503880" evidence="1">
    <location>
        <begin position="20"/>
        <end position="128"/>
    </location>
</feature>
<dbReference type="Pfam" id="PF19271">
    <property type="entry name" value="Nis1"/>
    <property type="match status" value="1"/>
</dbReference>
<dbReference type="OrthoDB" id="2841294at2759"/>
<proteinExistence type="predicted"/>
<dbReference type="EMBL" id="JACAZH010000001">
    <property type="protein sequence ID" value="KAF7377917.1"/>
    <property type="molecule type" value="Genomic_DNA"/>
</dbReference>
<reference evidence="2" key="1">
    <citation type="submission" date="2020-05" db="EMBL/GenBank/DDBJ databases">
        <title>Mycena genomes resolve the evolution of fungal bioluminescence.</title>
        <authorList>
            <person name="Tsai I.J."/>
        </authorList>
    </citation>
    <scope>NUCLEOTIDE SEQUENCE</scope>
    <source>
        <strain evidence="2">160909Yilan</strain>
    </source>
</reference>
<sequence>MVLLRYLVLMEYLVLSALAQGIRIAAPANGMIVSAESELTVEVQKLNSIASSIEVAIVIGFLNCGFPAPSPSPMDEVGAVLFNGPYHPTLHNGVGYQNFTVVIPEFALPGSAQLSVVHFNLIGVASLV</sequence>
<name>A0A8H6ZIC1_9AGAR</name>
<comment type="caution">
    <text evidence="2">The sequence shown here is derived from an EMBL/GenBank/DDBJ whole genome shotgun (WGS) entry which is preliminary data.</text>
</comment>
<dbReference type="AlphaFoldDB" id="A0A8H6ZIC1"/>
<accession>A0A8H6ZIC1</accession>
<dbReference type="Proteomes" id="UP000623467">
    <property type="component" value="Unassembled WGS sequence"/>
</dbReference>